<evidence type="ECO:0000313" key="4">
    <source>
        <dbReference type="Proteomes" id="UP001462502"/>
    </source>
</evidence>
<evidence type="ECO:0000313" key="2">
    <source>
        <dbReference type="EMBL" id="MEO9385906.1"/>
    </source>
</evidence>
<gene>
    <name evidence="2" type="ORF">ABI908_17555</name>
    <name evidence="1" type="ORF">DK843_11215</name>
</gene>
<organism evidence="1 3">
    <name type="scientific">Chromobacterium phragmitis</name>
    <dbReference type="NCBI Taxonomy" id="2202141"/>
    <lineage>
        <taxon>Bacteria</taxon>
        <taxon>Pseudomonadati</taxon>
        <taxon>Pseudomonadota</taxon>
        <taxon>Betaproteobacteria</taxon>
        <taxon>Neisseriales</taxon>
        <taxon>Chromobacteriaceae</taxon>
        <taxon>Chromobacterium</taxon>
    </lineage>
</organism>
<dbReference type="Proteomes" id="UP001462502">
    <property type="component" value="Unassembled WGS sequence"/>
</dbReference>
<name>A0A344UHR2_9NEIS</name>
<sequence length="217" mass="24706">MKHYQDKQEHAIGHFKLEIWPYLAPPDNRFEDMAALQYGADFRLSFMRQGIHADDIGLLQLIWPQTRIFPHTVVQAWNIDKRAPEDGRYLAAACLYGGDYRIGEHSAPLRDQPTRKLSPTECLLLDTPRELSNQFSKGAFTGSSRTAFANYVLNLSTGLIFPSGLSWEYQVRQEQGDFAMDVTPPTVVDLKKQDLHQQAIANFLGLDRSLAKTLIQR</sequence>
<evidence type="ECO:0000313" key="3">
    <source>
        <dbReference type="Proteomes" id="UP000252038"/>
    </source>
</evidence>
<keyword evidence="4" id="KW-1185">Reference proteome</keyword>
<evidence type="ECO:0000313" key="1">
    <source>
        <dbReference type="EMBL" id="AXE34810.1"/>
    </source>
</evidence>
<accession>A0A344UHR2</accession>
<reference evidence="2 4" key="2">
    <citation type="submission" date="2024-05" db="EMBL/GenBank/DDBJ databases">
        <authorList>
            <person name="De Oliveira J.P."/>
            <person name="Noriler S.A."/>
            <person name="De Oliveira A.G."/>
            <person name="Sipoli D.S."/>
        </authorList>
    </citation>
    <scope>NUCLEOTIDE SEQUENCE [LARGE SCALE GENOMIC DNA]</scope>
    <source>
        <strain evidence="2 4">LABIM192</strain>
    </source>
</reference>
<dbReference type="EMBL" id="JBDXMI010000001">
    <property type="protein sequence ID" value="MEO9385906.1"/>
    <property type="molecule type" value="Genomic_DNA"/>
</dbReference>
<dbReference type="RefSeq" id="WP_114073267.1">
    <property type="nucleotide sequence ID" value="NZ_CP029554.1"/>
</dbReference>
<protein>
    <submittedName>
        <fullName evidence="1">Uncharacterized protein</fullName>
    </submittedName>
</protein>
<proteinExistence type="predicted"/>
<dbReference type="EMBL" id="CP029554">
    <property type="protein sequence ID" value="AXE34810.1"/>
    <property type="molecule type" value="Genomic_DNA"/>
</dbReference>
<dbReference type="Proteomes" id="UP000252038">
    <property type="component" value="Chromosome"/>
</dbReference>
<dbReference type="AlphaFoldDB" id="A0A344UHR2"/>
<reference evidence="1 3" key="1">
    <citation type="submission" date="2018-05" db="EMBL/GenBank/DDBJ databases">
        <title>Genome sequencing, assembly and analysis of the novel insecticidal bacterium, Chromobacterium phragmitis.</title>
        <authorList>
            <person name="Sparks M.E."/>
            <person name="Blackburn M.B."/>
            <person name="Gundersen-Rindal D.E."/>
        </authorList>
    </citation>
    <scope>NUCLEOTIDE SEQUENCE [LARGE SCALE GENOMIC DNA]</scope>
    <source>
        <strain evidence="1">IIBBL 274-1</strain>
    </source>
</reference>
<dbReference type="KEGG" id="chrb:DK843_11215"/>